<proteinExistence type="predicted"/>
<feature type="transmembrane region" description="Helical" evidence="2">
    <location>
        <begin position="101"/>
        <end position="124"/>
    </location>
</feature>
<dbReference type="RefSeq" id="WP_243554063.1">
    <property type="nucleotide sequence ID" value="NZ_CP094528.1"/>
</dbReference>
<dbReference type="Proteomes" id="UP000832097">
    <property type="component" value="Chromosome"/>
</dbReference>
<protein>
    <recommendedName>
        <fullName evidence="5">DUF485 domain-containing protein</fullName>
    </recommendedName>
</protein>
<keyword evidence="2" id="KW-1133">Transmembrane helix</keyword>
<gene>
    <name evidence="3" type="ORF">MTO99_12970</name>
</gene>
<keyword evidence="2" id="KW-0472">Membrane</keyword>
<reference evidence="3 4" key="1">
    <citation type="submission" date="2022-03" db="EMBL/GenBank/DDBJ databases">
        <title>Mucilaginibacter sp. isolated from the gut of Protaetia brevitarsis seulensis larvae.</title>
        <authorList>
            <person name="Won M."/>
            <person name="Kim S.-J."/>
            <person name="Kwon S.-W."/>
        </authorList>
    </citation>
    <scope>NUCLEOTIDE SEQUENCE [LARGE SCALE GENOMIC DNA]</scope>
    <source>
        <strain evidence="3 4">CFWR-12</strain>
    </source>
</reference>
<evidence type="ECO:0008006" key="5">
    <source>
        <dbReference type="Google" id="ProtNLM"/>
    </source>
</evidence>
<feature type="compositionally biased region" description="Polar residues" evidence="1">
    <location>
        <begin position="43"/>
        <end position="59"/>
    </location>
</feature>
<feature type="compositionally biased region" description="Basic and acidic residues" evidence="1">
    <location>
        <begin position="1"/>
        <end position="37"/>
    </location>
</feature>
<feature type="region of interest" description="Disordered" evidence="1">
    <location>
        <begin position="1"/>
        <end position="78"/>
    </location>
</feature>
<accession>A0ABY4BY25</accession>
<dbReference type="EMBL" id="CP094528">
    <property type="protein sequence ID" value="UOE43097.1"/>
    <property type="molecule type" value="Genomic_DNA"/>
</dbReference>
<keyword evidence="4" id="KW-1185">Reference proteome</keyword>
<evidence type="ECO:0000256" key="1">
    <source>
        <dbReference type="SAM" id="MobiDB-lite"/>
    </source>
</evidence>
<evidence type="ECO:0000313" key="3">
    <source>
        <dbReference type="EMBL" id="UOE43097.1"/>
    </source>
</evidence>
<evidence type="ECO:0000256" key="2">
    <source>
        <dbReference type="SAM" id="Phobius"/>
    </source>
</evidence>
<dbReference type="Pfam" id="PF02389">
    <property type="entry name" value="Cornifin"/>
    <property type="match status" value="1"/>
</dbReference>
<evidence type="ECO:0000313" key="4">
    <source>
        <dbReference type="Proteomes" id="UP000832097"/>
    </source>
</evidence>
<keyword evidence="2" id="KW-0812">Transmembrane</keyword>
<sequence length="174" mass="18544">MKLPEPVEGKLPEPVEGKLPEPVEEKLPEPVEGKLPEPVEGSRTANGELPSTGSGSSAPQRVRVTAPRPGGASVAWSRASAPTSDIQGEYVRSLIRSQLRVALVCAGGFVGATIAFLLVISLVPDLDETFVFRVPLSWLLLAVGVYPLAITVAVLYVRSASRNEARYRSLTEDA</sequence>
<name>A0ABY4BY25_9MICO</name>
<feature type="transmembrane region" description="Helical" evidence="2">
    <location>
        <begin position="136"/>
        <end position="157"/>
    </location>
</feature>
<organism evidence="3 4">
    <name type="scientific">Agromyces larvae</name>
    <dbReference type="NCBI Taxonomy" id="2929802"/>
    <lineage>
        <taxon>Bacteria</taxon>
        <taxon>Bacillati</taxon>
        <taxon>Actinomycetota</taxon>
        <taxon>Actinomycetes</taxon>
        <taxon>Micrococcales</taxon>
        <taxon>Microbacteriaceae</taxon>
        <taxon>Agromyces</taxon>
    </lineage>
</organism>